<evidence type="ECO:0000256" key="4">
    <source>
        <dbReference type="ARBA" id="ARBA00022516"/>
    </source>
</evidence>
<dbReference type="PANTHER" id="PTHR31155">
    <property type="entry name" value="ACYL- ACYL-CARRIER-PROTEIN DESATURASE-RELATED"/>
    <property type="match status" value="1"/>
</dbReference>
<evidence type="ECO:0000256" key="10">
    <source>
        <dbReference type="ARBA" id="ARBA00023160"/>
    </source>
</evidence>
<evidence type="ECO:0000313" key="11">
    <source>
        <dbReference type="EMBL" id="MFC3960833.1"/>
    </source>
</evidence>
<evidence type="ECO:0000256" key="1">
    <source>
        <dbReference type="ARBA" id="ARBA00001954"/>
    </source>
</evidence>
<dbReference type="Pfam" id="PF03405">
    <property type="entry name" value="FA_desaturase_2"/>
    <property type="match status" value="1"/>
</dbReference>
<evidence type="ECO:0000256" key="7">
    <source>
        <dbReference type="ARBA" id="ARBA00023002"/>
    </source>
</evidence>
<dbReference type="InterPro" id="IPR012348">
    <property type="entry name" value="RNR-like"/>
</dbReference>
<keyword evidence="10" id="KW-0275">Fatty acid biosynthesis</keyword>
<keyword evidence="12" id="KW-1185">Reference proteome</keyword>
<evidence type="ECO:0000313" key="12">
    <source>
        <dbReference type="Proteomes" id="UP001595696"/>
    </source>
</evidence>
<sequence>MPTDRAIARDLEPVAGRALRDHLRKAREWDPDEHRPRGRNIADRHGIHLVAPIPESDAGTRRMLTALALLEHDLPAWHRALCAAFGRDGAWGAWIGRWTAEQGRHAIALREYLIGTGTADPAEFEAARLARADAGVRWPAEDPGPLPALVYATLAHAAIRTAYRRVGARSTQPATERLLRRVAADENLHLIAFRDLTAAALALAPDAGLRAVADVVVDFRPPHAALPGFGREAAIFAAYGGYDSTVHLTEVLLPTLRMWRVPDRELGPDGERARARLESYLDEQAARCAGSASPLAAAG</sequence>
<dbReference type="PANTHER" id="PTHR31155:SF9">
    <property type="entry name" value="STEAROYL-[ACYL-CARRIER-PROTEIN] 9-DESATURASE 7, CHLOROPLASTIC"/>
    <property type="match status" value="1"/>
</dbReference>
<protein>
    <submittedName>
        <fullName evidence="11">Acyl-ACP desaturase</fullName>
        <ecNumber evidence="11">1.14.19.2</ecNumber>
    </submittedName>
</protein>
<dbReference type="GO" id="GO:0045300">
    <property type="term" value="F:stearoyl-[ACP] desaturase activity"/>
    <property type="evidence" value="ECO:0007669"/>
    <property type="project" value="UniProtKB-EC"/>
</dbReference>
<keyword evidence="6" id="KW-0276">Fatty acid metabolism</keyword>
<accession>A0ABV8DLC4</accession>
<dbReference type="SUPFAM" id="SSF47240">
    <property type="entry name" value="Ferritin-like"/>
    <property type="match status" value="1"/>
</dbReference>
<dbReference type="EMBL" id="JBHSAX010000003">
    <property type="protein sequence ID" value="MFC3960833.1"/>
    <property type="molecule type" value="Genomic_DNA"/>
</dbReference>
<dbReference type="InterPro" id="IPR009078">
    <property type="entry name" value="Ferritin-like_SF"/>
</dbReference>
<name>A0ABV8DLC4_9NOCA</name>
<keyword evidence="9" id="KW-0443">Lipid metabolism</keyword>
<keyword evidence="8" id="KW-0408">Iron</keyword>
<gene>
    <name evidence="11" type="ORF">ACFO0B_02390</name>
</gene>
<dbReference type="InterPro" id="IPR005067">
    <property type="entry name" value="Fatty_acid_desaturase-2"/>
</dbReference>
<keyword evidence="7 11" id="KW-0560">Oxidoreductase</keyword>
<dbReference type="RefSeq" id="WP_378610604.1">
    <property type="nucleotide sequence ID" value="NZ_JBHSAX010000003.1"/>
</dbReference>
<comment type="cofactor">
    <cofactor evidence="1">
        <name>Fe(2+)</name>
        <dbReference type="ChEBI" id="CHEBI:29033"/>
    </cofactor>
</comment>
<evidence type="ECO:0000256" key="8">
    <source>
        <dbReference type="ARBA" id="ARBA00023004"/>
    </source>
</evidence>
<keyword evidence="5" id="KW-0479">Metal-binding</keyword>
<dbReference type="EC" id="1.14.19.2" evidence="11"/>
<evidence type="ECO:0000256" key="5">
    <source>
        <dbReference type="ARBA" id="ARBA00022723"/>
    </source>
</evidence>
<organism evidence="11 12">
    <name type="scientific">Nocardia jiangsuensis</name>
    <dbReference type="NCBI Taxonomy" id="1691563"/>
    <lineage>
        <taxon>Bacteria</taxon>
        <taxon>Bacillati</taxon>
        <taxon>Actinomycetota</taxon>
        <taxon>Actinomycetes</taxon>
        <taxon>Mycobacteriales</taxon>
        <taxon>Nocardiaceae</taxon>
        <taxon>Nocardia</taxon>
    </lineage>
</organism>
<dbReference type="Gene3D" id="1.10.620.20">
    <property type="entry name" value="Ribonucleotide Reductase, subunit A"/>
    <property type="match status" value="1"/>
</dbReference>
<reference evidence="12" key="1">
    <citation type="journal article" date="2019" name="Int. J. Syst. Evol. Microbiol.">
        <title>The Global Catalogue of Microorganisms (GCM) 10K type strain sequencing project: providing services to taxonomists for standard genome sequencing and annotation.</title>
        <authorList>
            <consortium name="The Broad Institute Genomics Platform"/>
            <consortium name="The Broad Institute Genome Sequencing Center for Infectious Disease"/>
            <person name="Wu L."/>
            <person name="Ma J."/>
        </authorList>
    </citation>
    <scope>NUCLEOTIDE SEQUENCE [LARGE SCALE GENOMIC DNA]</scope>
    <source>
        <strain evidence="12">CGMCC 4.7330</strain>
    </source>
</reference>
<dbReference type="Proteomes" id="UP001595696">
    <property type="component" value="Unassembled WGS sequence"/>
</dbReference>
<comment type="subunit">
    <text evidence="3">Homodimer.</text>
</comment>
<proteinExistence type="inferred from homology"/>
<keyword evidence="4" id="KW-0444">Lipid biosynthesis</keyword>
<comment type="similarity">
    <text evidence="2">Belongs to the fatty acid desaturase type 2 family.</text>
</comment>
<comment type="caution">
    <text evidence="11">The sequence shown here is derived from an EMBL/GenBank/DDBJ whole genome shotgun (WGS) entry which is preliminary data.</text>
</comment>
<evidence type="ECO:0000256" key="2">
    <source>
        <dbReference type="ARBA" id="ARBA00008749"/>
    </source>
</evidence>
<evidence type="ECO:0000256" key="9">
    <source>
        <dbReference type="ARBA" id="ARBA00023098"/>
    </source>
</evidence>
<evidence type="ECO:0000256" key="3">
    <source>
        <dbReference type="ARBA" id="ARBA00011738"/>
    </source>
</evidence>
<evidence type="ECO:0000256" key="6">
    <source>
        <dbReference type="ARBA" id="ARBA00022832"/>
    </source>
</evidence>